<dbReference type="InterPro" id="IPR015422">
    <property type="entry name" value="PyrdxlP-dep_Trfase_small"/>
</dbReference>
<feature type="domain" description="Aminotransferase class I/classII large" evidence="12">
    <location>
        <begin position="22"/>
        <end position="338"/>
    </location>
</feature>
<feature type="modified residue" description="N6-(pyridoxal phosphate)lysine" evidence="11">
    <location>
        <position position="209"/>
    </location>
</feature>
<dbReference type="NCBIfam" id="TIGR01141">
    <property type="entry name" value="hisC"/>
    <property type="match status" value="1"/>
</dbReference>
<sequence>MFRPVLAKMLPYTPGEQPAPGKCVKLNTNENPYPPPPAVIDAICSAAKGPLNRYPDPMANSFRIAAANALGLPGPEWILAGNGSDDILTILVRGFVGEGQRLRLPYPSYILYRTLADIQGAAWEQVPFQDGWKLPAAFGEADDDVRLVFLPNPNSPSGTIVSPAEVAKIAESLSCPLVVDEAYADFADTNCLDLVQKNDRIMVTRTLSKSYGLAGMRFGFLVAQPQVISELSKIKDSYNCDALAIAAATAAMGCSEWLAEICIKMNATRDRMATKLAEIGFDVTPSHANFVWCQHPTADHKAIYEFLKSNQILVRYMDFPTWGDGLRISVGTDDQIDACLMMIERAL</sequence>
<keyword evidence="7 11" id="KW-0808">Transferase</keyword>
<evidence type="ECO:0000256" key="5">
    <source>
        <dbReference type="ARBA" id="ARBA00022576"/>
    </source>
</evidence>
<evidence type="ECO:0000256" key="1">
    <source>
        <dbReference type="ARBA" id="ARBA00001933"/>
    </source>
</evidence>
<name>A0A517NNY9_9BACT</name>
<keyword evidence="8 11" id="KW-0663">Pyridoxal phosphate</keyword>
<dbReference type="RefSeq" id="WP_145416319.1">
    <property type="nucleotide sequence ID" value="NZ_CP036526.1"/>
</dbReference>
<keyword evidence="6 11" id="KW-0028">Amino-acid biosynthesis</keyword>
<evidence type="ECO:0000256" key="6">
    <source>
        <dbReference type="ARBA" id="ARBA00022605"/>
    </source>
</evidence>
<dbReference type="SUPFAM" id="SSF53383">
    <property type="entry name" value="PLP-dependent transferases"/>
    <property type="match status" value="1"/>
</dbReference>
<evidence type="ECO:0000313" key="14">
    <source>
        <dbReference type="Proteomes" id="UP000319817"/>
    </source>
</evidence>
<dbReference type="PANTHER" id="PTHR42885:SF2">
    <property type="entry name" value="HISTIDINOL-PHOSPHATE AMINOTRANSFERASE"/>
    <property type="match status" value="1"/>
</dbReference>
<keyword evidence="5 11" id="KW-0032">Aminotransferase</keyword>
<gene>
    <name evidence="11 13" type="primary">hisC</name>
    <name evidence="13" type="ORF">K239x_07810</name>
</gene>
<keyword evidence="14" id="KW-1185">Reference proteome</keyword>
<proteinExistence type="inferred from homology"/>
<dbReference type="InterPro" id="IPR015421">
    <property type="entry name" value="PyrdxlP-dep_Trfase_major"/>
</dbReference>
<dbReference type="Pfam" id="PF00155">
    <property type="entry name" value="Aminotran_1_2"/>
    <property type="match status" value="1"/>
</dbReference>
<evidence type="ECO:0000256" key="3">
    <source>
        <dbReference type="ARBA" id="ARBA00007970"/>
    </source>
</evidence>
<evidence type="ECO:0000256" key="10">
    <source>
        <dbReference type="ARBA" id="ARBA00047481"/>
    </source>
</evidence>
<dbReference type="InterPro" id="IPR001917">
    <property type="entry name" value="Aminotrans_II_pyridoxalP_BS"/>
</dbReference>
<dbReference type="Proteomes" id="UP000319817">
    <property type="component" value="Chromosome"/>
</dbReference>
<comment type="pathway">
    <text evidence="2 11">Amino-acid biosynthesis; L-histidine biosynthesis; L-histidine from 5-phospho-alpha-D-ribose 1-diphosphate: step 7/9.</text>
</comment>
<dbReference type="InterPro" id="IPR015424">
    <property type="entry name" value="PyrdxlP-dep_Trfase"/>
</dbReference>
<dbReference type="GO" id="GO:0000105">
    <property type="term" value="P:L-histidine biosynthetic process"/>
    <property type="evidence" value="ECO:0007669"/>
    <property type="project" value="UniProtKB-UniRule"/>
</dbReference>
<dbReference type="AlphaFoldDB" id="A0A517NNY9"/>
<evidence type="ECO:0000313" key="13">
    <source>
        <dbReference type="EMBL" id="QDT08839.1"/>
    </source>
</evidence>
<dbReference type="GO" id="GO:0004400">
    <property type="term" value="F:histidinol-phosphate transaminase activity"/>
    <property type="evidence" value="ECO:0007669"/>
    <property type="project" value="UniProtKB-UniRule"/>
</dbReference>
<keyword evidence="9 11" id="KW-0368">Histidine biosynthesis</keyword>
<evidence type="ECO:0000256" key="9">
    <source>
        <dbReference type="ARBA" id="ARBA00023102"/>
    </source>
</evidence>
<dbReference type="CDD" id="cd00609">
    <property type="entry name" value="AAT_like"/>
    <property type="match status" value="1"/>
</dbReference>
<evidence type="ECO:0000256" key="7">
    <source>
        <dbReference type="ARBA" id="ARBA00022679"/>
    </source>
</evidence>
<dbReference type="InterPro" id="IPR005861">
    <property type="entry name" value="HisP_aminotrans"/>
</dbReference>
<dbReference type="Gene3D" id="3.40.640.10">
    <property type="entry name" value="Type I PLP-dependent aspartate aminotransferase-like (Major domain)"/>
    <property type="match status" value="1"/>
</dbReference>
<organism evidence="13 14">
    <name type="scientific">Stieleria marina</name>
    <dbReference type="NCBI Taxonomy" id="1930275"/>
    <lineage>
        <taxon>Bacteria</taxon>
        <taxon>Pseudomonadati</taxon>
        <taxon>Planctomycetota</taxon>
        <taxon>Planctomycetia</taxon>
        <taxon>Pirellulales</taxon>
        <taxon>Pirellulaceae</taxon>
        <taxon>Stieleria</taxon>
    </lineage>
</organism>
<comment type="similarity">
    <text evidence="3 11">Belongs to the class-II pyridoxal-phosphate-dependent aminotransferase family. Histidinol-phosphate aminotransferase subfamily.</text>
</comment>
<accession>A0A517NNY9</accession>
<evidence type="ECO:0000256" key="11">
    <source>
        <dbReference type="HAMAP-Rule" id="MF_01023"/>
    </source>
</evidence>
<protein>
    <recommendedName>
        <fullName evidence="11">Histidinol-phosphate aminotransferase</fullName>
        <ecNumber evidence="11">2.6.1.9</ecNumber>
    </recommendedName>
    <alternativeName>
        <fullName evidence="11">Imidazole acetol-phosphate transaminase</fullName>
    </alternativeName>
</protein>
<dbReference type="InterPro" id="IPR004839">
    <property type="entry name" value="Aminotransferase_I/II_large"/>
</dbReference>
<comment type="catalytic activity">
    <reaction evidence="10 11">
        <text>L-histidinol phosphate + 2-oxoglutarate = 3-(imidazol-4-yl)-2-oxopropyl phosphate + L-glutamate</text>
        <dbReference type="Rhea" id="RHEA:23744"/>
        <dbReference type="ChEBI" id="CHEBI:16810"/>
        <dbReference type="ChEBI" id="CHEBI:29985"/>
        <dbReference type="ChEBI" id="CHEBI:57766"/>
        <dbReference type="ChEBI" id="CHEBI:57980"/>
        <dbReference type="EC" id="2.6.1.9"/>
    </reaction>
</comment>
<dbReference type="OrthoDB" id="9813612at2"/>
<evidence type="ECO:0000259" key="12">
    <source>
        <dbReference type="Pfam" id="PF00155"/>
    </source>
</evidence>
<evidence type="ECO:0000256" key="2">
    <source>
        <dbReference type="ARBA" id="ARBA00005011"/>
    </source>
</evidence>
<dbReference type="EMBL" id="CP036526">
    <property type="protein sequence ID" value="QDT08839.1"/>
    <property type="molecule type" value="Genomic_DNA"/>
</dbReference>
<dbReference type="EC" id="2.6.1.9" evidence="11"/>
<evidence type="ECO:0000256" key="4">
    <source>
        <dbReference type="ARBA" id="ARBA00011738"/>
    </source>
</evidence>
<evidence type="ECO:0000256" key="8">
    <source>
        <dbReference type="ARBA" id="ARBA00022898"/>
    </source>
</evidence>
<dbReference type="PANTHER" id="PTHR42885">
    <property type="entry name" value="HISTIDINOL-PHOSPHATE AMINOTRANSFERASE-RELATED"/>
    <property type="match status" value="1"/>
</dbReference>
<dbReference type="Gene3D" id="3.90.1150.10">
    <property type="entry name" value="Aspartate Aminotransferase, domain 1"/>
    <property type="match status" value="1"/>
</dbReference>
<reference evidence="13 14" key="1">
    <citation type="submission" date="2019-02" db="EMBL/GenBank/DDBJ databases">
        <title>Deep-cultivation of Planctomycetes and their phenomic and genomic characterization uncovers novel biology.</title>
        <authorList>
            <person name="Wiegand S."/>
            <person name="Jogler M."/>
            <person name="Boedeker C."/>
            <person name="Pinto D."/>
            <person name="Vollmers J."/>
            <person name="Rivas-Marin E."/>
            <person name="Kohn T."/>
            <person name="Peeters S.H."/>
            <person name="Heuer A."/>
            <person name="Rast P."/>
            <person name="Oberbeckmann S."/>
            <person name="Bunk B."/>
            <person name="Jeske O."/>
            <person name="Meyerdierks A."/>
            <person name="Storesund J.E."/>
            <person name="Kallscheuer N."/>
            <person name="Luecker S."/>
            <person name="Lage O.M."/>
            <person name="Pohl T."/>
            <person name="Merkel B.J."/>
            <person name="Hornburger P."/>
            <person name="Mueller R.-W."/>
            <person name="Bruemmer F."/>
            <person name="Labrenz M."/>
            <person name="Spormann A.M."/>
            <person name="Op den Camp H."/>
            <person name="Overmann J."/>
            <person name="Amann R."/>
            <person name="Jetten M.S.M."/>
            <person name="Mascher T."/>
            <person name="Medema M.H."/>
            <person name="Devos D.P."/>
            <person name="Kaster A.-K."/>
            <person name="Ovreas L."/>
            <person name="Rohde M."/>
            <person name="Galperin M.Y."/>
            <person name="Jogler C."/>
        </authorList>
    </citation>
    <scope>NUCLEOTIDE SEQUENCE [LARGE SCALE GENOMIC DNA]</scope>
    <source>
        <strain evidence="13 14">K23_9</strain>
    </source>
</reference>
<comment type="subunit">
    <text evidence="4 11">Homodimer.</text>
</comment>
<dbReference type="HAMAP" id="MF_01023">
    <property type="entry name" value="HisC_aminotrans_2"/>
    <property type="match status" value="1"/>
</dbReference>
<comment type="cofactor">
    <cofactor evidence="1 11">
        <name>pyridoxal 5'-phosphate</name>
        <dbReference type="ChEBI" id="CHEBI:597326"/>
    </cofactor>
</comment>
<dbReference type="GO" id="GO:0030170">
    <property type="term" value="F:pyridoxal phosphate binding"/>
    <property type="evidence" value="ECO:0007669"/>
    <property type="project" value="InterPro"/>
</dbReference>
<dbReference type="PROSITE" id="PS00599">
    <property type="entry name" value="AA_TRANSFER_CLASS_2"/>
    <property type="match status" value="1"/>
</dbReference>
<dbReference type="UniPathway" id="UPA00031">
    <property type="reaction ID" value="UER00012"/>
</dbReference>